<evidence type="ECO:0000313" key="3">
    <source>
        <dbReference type="Proteomes" id="UP000758155"/>
    </source>
</evidence>
<dbReference type="OrthoDB" id="291007at2759"/>
<dbReference type="AlphaFoldDB" id="A0A9P4WQN4"/>
<name>A0A9P4WQN4_9PLEO</name>
<dbReference type="EMBL" id="SWKV01000032">
    <property type="protein sequence ID" value="KAF3039139.1"/>
    <property type="molecule type" value="Genomic_DNA"/>
</dbReference>
<dbReference type="InterPro" id="IPR001506">
    <property type="entry name" value="Peptidase_M12A"/>
</dbReference>
<evidence type="ECO:0000259" key="1">
    <source>
        <dbReference type="Pfam" id="PF01400"/>
    </source>
</evidence>
<dbReference type="Proteomes" id="UP000758155">
    <property type="component" value="Unassembled WGS sequence"/>
</dbReference>
<accession>A0A9P4WQN4</accession>
<protein>
    <recommendedName>
        <fullName evidence="1">Peptidase M12A domain-containing protein</fullName>
    </recommendedName>
</protein>
<dbReference type="Gene3D" id="3.40.390.10">
    <property type="entry name" value="Collagenase (Catalytic Domain)"/>
    <property type="match status" value="1"/>
</dbReference>
<feature type="domain" description="Peptidase M12A" evidence="1">
    <location>
        <begin position="12"/>
        <end position="57"/>
    </location>
</feature>
<dbReference type="GO" id="GO:0006508">
    <property type="term" value="P:proteolysis"/>
    <property type="evidence" value="ECO:0007669"/>
    <property type="project" value="InterPro"/>
</dbReference>
<gene>
    <name evidence="2" type="ORF">E8E12_002718</name>
</gene>
<keyword evidence="3" id="KW-1185">Reference proteome</keyword>
<dbReference type="InterPro" id="IPR024079">
    <property type="entry name" value="MetalloPept_cat_dom_sf"/>
</dbReference>
<evidence type="ECO:0000313" key="2">
    <source>
        <dbReference type="EMBL" id="KAF3039139.1"/>
    </source>
</evidence>
<reference evidence="2" key="1">
    <citation type="submission" date="2019-04" db="EMBL/GenBank/DDBJ databases">
        <title>Sequencing of skin fungus with MAO and IRED activity.</title>
        <authorList>
            <person name="Marsaioli A.J."/>
            <person name="Bonatto J.M.C."/>
            <person name="Reis Junior O."/>
        </authorList>
    </citation>
    <scope>NUCLEOTIDE SEQUENCE</scope>
    <source>
        <strain evidence="2">28M1</strain>
    </source>
</reference>
<comment type="caution">
    <text evidence="2">The sequence shown here is derived from an EMBL/GenBank/DDBJ whole genome shotgun (WGS) entry which is preliminary data.</text>
</comment>
<proteinExistence type="predicted"/>
<dbReference type="SUPFAM" id="SSF55486">
    <property type="entry name" value="Metalloproteases ('zincins'), catalytic domain"/>
    <property type="match status" value="1"/>
</dbReference>
<dbReference type="Pfam" id="PF01400">
    <property type="entry name" value="Astacin"/>
    <property type="match status" value="1"/>
</dbReference>
<organism evidence="2 3">
    <name type="scientific">Didymella heteroderae</name>
    <dbReference type="NCBI Taxonomy" id="1769908"/>
    <lineage>
        <taxon>Eukaryota</taxon>
        <taxon>Fungi</taxon>
        <taxon>Dikarya</taxon>
        <taxon>Ascomycota</taxon>
        <taxon>Pezizomycotina</taxon>
        <taxon>Dothideomycetes</taxon>
        <taxon>Pleosporomycetidae</taxon>
        <taxon>Pleosporales</taxon>
        <taxon>Pleosporineae</taxon>
        <taxon>Didymellaceae</taxon>
        <taxon>Didymella</taxon>
    </lineage>
</organism>
<dbReference type="GO" id="GO:0004222">
    <property type="term" value="F:metalloendopeptidase activity"/>
    <property type="evidence" value="ECO:0007669"/>
    <property type="project" value="InterPro"/>
</dbReference>
<sequence length="127" mass="14877">MPGLQHWLAAPDICHVLGFMHEHQRAGRDHFVHFECKNLTRQALQQPIYFPMDPWKSLGFAPHDYSTEEFYDKWHEDKDGHLDGTNHRYTVTTGLNYDLYSIMHYLSVMISAKGGDQRMMQDMPPVV</sequence>